<dbReference type="AlphaFoldDB" id="A0A1I6M2M4"/>
<dbReference type="GO" id="GO:0016020">
    <property type="term" value="C:membrane"/>
    <property type="evidence" value="ECO:0007669"/>
    <property type="project" value="UniProtKB-SubCell"/>
</dbReference>
<comment type="subcellular location">
    <subcellularLocation>
        <location evidence="1">Membrane</location>
        <topology evidence="1">Multi-pass membrane protein</topology>
    </subcellularLocation>
</comment>
<feature type="domain" description="EamA" evidence="6">
    <location>
        <begin position="153"/>
        <end position="288"/>
    </location>
</feature>
<dbReference type="OrthoDB" id="17861at2157"/>
<dbReference type="PANTHER" id="PTHR32322">
    <property type="entry name" value="INNER MEMBRANE TRANSPORTER"/>
    <property type="match status" value="1"/>
</dbReference>
<feature type="transmembrane region" description="Helical" evidence="5">
    <location>
        <begin position="123"/>
        <end position="140"/>
    </location>
</feature>
<feature type="transmembrane region" description="Helical" evidence="5">
    <location>
        <begin position="216"/>
        <end position="237"/>
    </location>
</feature>
<accession>A0A1I6M2M4</accession>
<evidence type="ECO:0000256" key="4">
    <source>
        <dbReference type="ARBA" id="ARBA00023136"/>
    </source>
</evidence>
<feature type="domain" description="EamA" evidence="6">
    <location>
        <begin position="7"/>
        <end position="140"/>
    </location>
</feature>
<feature type="transmembrane region" description="Helical" evidence="5">
    <location>
        <begin position="94"/>
        <end position="116"/>
    </location>
</feature>
<dbReference type="SUPFAM" id="SSF103481">
    <property type="entry name" value="Multidrug resistance efflux transporter EmrE"/>
    <property type="match status" value="2"/>
</dbReference>
<evidence type="ECO:0000313" key="7">
    <source>
        <dbReference type="EMBL" id="SFS09913.1"/>
    </source>
</evidence>
<evidence type="ECO:0000256" key="1">
    <source>
        <dbReference type="ARBA" id="ARBA00004141"/>
    </source>
</evidence>
<gene>
    <name evidence="7" type="ORF">SAMN05216559_3616</name>
</gene>
<evidence type="ECO:0000259" key="6">
    <source>
        <dbReference type="Pfam" id="PF00892"/>
    </source>
</evidence>
<feature type="transmembrane region" description="Helical" evidence="5">
    <location>
        <begin position="184"/>
        <end position="204"/>
    </location>
</feature>
<dbReference type="RefSeq" id="WP_089818331.1">
    <property type="nucleotide sequence ID" value="NZ_FOZK01000004.1"/>
</dbReference>
<evidence type="ECO:0000256" key="3">
    <source>
        <dbReference type="ARBA" id="ARBA00022989"/>
    </source>
</evidence>
<evidence type="ECO:0000256" key="5">
    <source>
        <dbReference type="SAM" id="Phobius"/>
    </source>
</evidence>
<name>A0A1I6M2M4_9EURY</name>
<keyword evidence="4 5" id="KW-0472">Membrane</keyword>
<evidence type="ECO:0000313" key="8">
    <source>
        <dbReference type="Proteomes" id="UP000199062"/>
    </source>
</evidence>
<dbReference type="Proteomes" id="UP000199062">
    <property type="component" value="Unassembled WGS sequence"/>
</dbReference>
<organism evidence="7 8">
    <name type="scientific">Halomicrobium zhouii</name>
    <dbReference type="NCBI Taxonomy" id="767519"/>
    <lineage>
        <taxon>Archaea</taxon>
        <taxon>Methanobacteriati</taxon>
        <taxon>Methanobacteriota</taxon>
        <taxon>Stenosarchaea group</taxon>
        <taxon>Halobacteria</taxon>
        <taxon>Halobacteriales</taxon>
        <taxon>Haloarculaceae</taxon>
        <taxon>Halomicrobium</taxon>
    </lineage>
</organism>
<protein>
    <submittedName>
        <fullName evidence="7">Permease of the drug/metabolite transporter (DMT) superfamily</fullName>
    </submittedName>
</protein>
<keyword evidence="8" id="KW-1185">Reference proteome</keyword>
<sequence>MNQYKNIVLFLLLGVIWGGAYPAIKIGLNSIPPVLYAAVRYDIAALVMLGYIIAFREYWRPRTRDDWINATIGGVLIISAYNAFLFIGETTVPSAIAAILVGLMPIFTTVFSGVLLSTEDLKPTGILGVILGFIGILAISRPDPSNLLASSIIGQAFVLLAAASMAIGSVLTERFDADQPAITMEAWSMAISAVLLHLAALGSGEALATVRWTNSLIAMILYLSLLSSAVAYFIYFHLLDHLGAFEMNFIAYAAAVFGALIGWLVLNEQITVYTLTGYGLILTGFVLLKKDEIRQELTEAGSTQASSD</sequence>
<keyword evidence="3 5" id="KW-1133">Transmembrane helix</keyword>
<feature type="transmembrane region" description="Helical" evidence="5">
    <location>
        <begin position="272"/>
        <end position="288"/>
    </location>
</feature>
<dbReference type="EMBL" id="FOZK01000004">
    <property type="protein sequence ID" value="SFS09913.1"/>
    <property type="molecule type" value="Genomic_DNA"/>
</dbReference>
<feature type="transmembrane region" description="Helical" evidence="5">
    <location>
        <begin position="67"/>
        <end position="88"/>
    </location>
</feature>
<dbReference type="Pfam" id="PF00892">
    <property type="entry name" value="EamA"/>
    <property type="match status" value="2"/>
</dbReference>
<feature type="transmembrane region" description="Helical" evidence="5">
    <location>
        <begin position="152"/>
        <end position="172"/>
    </location>
</feature>
<proteinExistence type="predicted"/>
<evidence type="ECO:0000256" key="2">
    <source>
        <dbReference type="ARBA" id="ARBA00022692"/>
    </source>
</evidence>
<dbReference type="InterPro" id="IPR000620">
    <property type="entry name" value="EamA_dom"/>
</dbReference>
<dbReference type="InterPro" id="IPR037185">
    <property type="entry name" value="EmrE-like"/>
</dbReference>
<feature type="transmembrane region" description="Helical" evidence="5">
    <location>
        <begin position="249"/>
        <end position="266"/>
    </location>
</feature>
<reference evidence="7 8" key="1">
    <citation type="submission" date="2016-10" db="EMBL/GenBank/DDBJ databases">
        <authorList>
            <person name="de Groot N.N."/>
        </authorList>
    </citation>
    <scope>NUCLEOTIDE SEQUENCE [LARGE SCALE GENOMIC DNA]</scope>
    <source>
        <strain evidence="7 8">CGMCC 1.10457</strain>
    </source>
</reference>
<dbReference type="InterPro" id="IPR050638">
    <property type="entry name" value="AA-Vitamin_Transporters"/>
</dbReference>
<dbReference type="PANTHER" id="PTHR32322:SF2">
    <property type="entry name" value="EAMA DOMAIN-CONTAINING PROTEIN"/>
    <property type="match status" value="1"/>
</dbReference>
<keyword evidence="2 5" id="KW-0812">Transmembrane</keyword>
<feature type="transmembrane region" description="Helical" evidence="5">
    <location>
        <begin position="38"/>
        <end position="55"/>
    </location>
</feature>